<feature type="non-terminal residue" evidence="3">
    <location>
        <position position="1"/>
    </location>
</feature>
<sequence>NSPFDTFFSPPWDFLTEVLNFFVRQLGFKIDFNLEKRGYYPKGGVRAQVVVYPCKEVKPLKLLERGDFKEIKILSRAGKPLDKRQVAERQVEVVKKALENKFNVPIKEEIEYFETLGAGSSLVILGNFENTVLSSNALGKIKRTAEEVGQLAVKDFIEEIGGKSCLDRYMKDQILTFIALAKEKSEILVGDLTEHAKTNIKIIELFLDGKFKIEKGILSWNENL</sequence>
<proteinExistence type="predicted"/>
<dbReference type="GO" id="GO:0003963">
    <property type="term" value="F:RNA-3'-phosphate cyclase activity"/>
    <property type="evidence" value="ECO:0007669"/>
    <property type="project" value="TreeGrafter"/>
</dbReference>
<evidence type="ECO:0000313" key="3">
    <source>
        <dbReference type="EMBL" id="GAF91287.1"/>
    </source>
</evidence>
<evidence type="ECO:0000259" key="1">
    <source>
        <dbReference type="Pfam" id="PF01137"/>
    </source>
</evidence>
<evidence type="ECO:0008006" key="4">
    <source>
        <dbReference type="Google" id="ProtNLM"/>
    </source>
</evidence>
<dbReference type="InterPro" id="IPR023797">
    <property type="entry name" value="RNA3'_phos_cyclase_dom"/>
</dbReference>
<dbReference type="Pfam" id="PF01137">
    <property type="entry name" value="RTC"/>
    <property type="match status" value="1"/>
</dbReference>
<feature type="domain" description="RNA 3'-terminal phosphate cyclase insert" evidence="2">
    <location>
        <begin position="63"/>
        <end position="160"/>
    </location>
</feature>
<name>X0TSY5_9ZZZZ</name>
<dbReference type="Gene3D" id="3.65.10.20">
    <property type="entry name" value="RNA 3'-terminal phosphate cyclase domain"/>
    <property type="match status" value="2"/>
</dbReference>
<dbReference type="PANTHER" id="PTHR11096">
    <property type="entry name" value="RNA 3' TERMINAL PHOSPHATE CYCLASE"/>
    <property type="match status" value="1"/>
</dbReference>
<dbReference type="InterPro" id="IPR037136">
    <property type="entry name" value="RNA3'_phos_cyclase_dom_sf"/>
</dbReference>
<protein>
    <recommendedName>
        <fullName evidence="4">RNA 3'-terminal phosphate cyclase domain-containing protein</fullName>
    </recommendedName>
</protein>
<dbReference type="EMBL" id="BARS01019471">
    <property type="protein sequence ID" value="GAF91287.1"/>
    <property type="molecule type" value="Genomic_DNA"/>
</dbReference>
<reference evidence="3" key="1">
    <citation type="journal article" date="2014" name="Front. Microbiol.">
        <title>High frequency of phylogenetically diverse reductive dehalogenase-homologous genes in deep subseafloor sedimentary metagenomes.</title>
        <authorList>
            <person name="Kawai M."/>
            <person name="Futagami T."/>
            <person name="Toyoda A."/>
            <person name="Takaki Y."/>
            <person name="Nishi S."/>
            <person name="Hori S."/>
            <person name="Arai W."/>
            <person name="Tsubouchi T."/>
            <person name="Morono Y."/>
            <person name="Uchiyama I."/>
            <person name="Ito T."/>
            <person name="Fujiyama A."/>
            <person name="Inagaki F."/>
            <person name="Takami H."/>
        </authorList>
    </citation>
    <scope>NUCLEOTIDE SEQUENCE</scope>
    <source>
        <strain evidence="3">Expedition CK06-06</strain>
    </source>
</reference>
<evidence type="ECO:0000259" key="2">
    <source>
        <dbReference type="Pfam" id="PF05189"/>
    </source>
</evidence>
<dbReference type="AlphaFoldDB" id="X0TSY5"/>
<dbReference type="InterPro" id="IPR036553">
    <property type="entry name" value="RPTC_insert"/>
</dbReference>
<dbReference type="PANTHER" id="PTHR11096:SF0">
    <property type="entry name" value="RNA 3'-TERMINAL PHOSPHATE CYCLASE"/>
    <property type="match status" value="1"/>
</dbReference>
<dbReference type="InterPro" id="IPR013792">
    <property type="entry name" value="RNA3'P_cycl/enolpyr_Trfase_a/b"/>
</dbReference>
<organism evidence="3">
    <name type="scientific">marine sediment metagenome</name>
    <dbReference type="NCBI Taxonomy" id="412755"/>
    <lineage>
        <taxon>unclassified sequences</taxon>
        <taxon>metagenomes</taxon>
        <taxon>ecological metagenomes</taxon>
    </lineage>
</organism>
<feature type="domain" description="RNA 3'-terminal phosphate cyclase" evidence="1">
    <location>
        <begin position="8"/>
        <end position="213"/>
    </location>
</feature>
<comment type="caution">
    <text evidence="3">The sequence shown here is derived from an EMBL/GenBank/DDBJ whole genome shotgun (WGS) entry which is preliminary data.</text>
</comment>
<dbReference type="Pfam" id="PF05189">
    <property type="entry name" value="RTC_insert"/>
    <property type="match status" value="1"/>
</dbReference>
<dbReference type="SUPFAM" id="SSF52913">
    <property type="entry name" value="RNA 3'-terminal phosphate cyclase, RPTC, insert domain"/>
    <property type="match status" value="1"/>
</dbReference>
<dbReference type="SUPFAM" id="SSF55205">
    <property type="entry name" value="EPT/RTPC-like"/>
    <property type="match status" value="1"/>
</dbReference>
<dbReference type="InterPro" id="IPR000228">
    <property type="entry name" value="RNA3'_term_phos_cyc"/>
</dbReference>
<accession>X0TSY5</accession>
<gene>
    <name evidence="3" type="ORF">S01H1_31554</name>
</gene>
<dbReference type="InterPro" id="IPR013791">
    <property type="entry name" value="RNA3'-term_phos_cycl_insert"/>
</dbReference>
<dbReference type="GO" id="GO:0006396">
    <property type="term" value="P:RNA processing"/>
    <property type="evidence" value="ECO:0007669"/>
    <property type="project" value="InterPro"/>
</dbReference>